<dbReference type="PANTHER" id="PTHR43386:SF1">
    <property type="entry name" value="D,D-DIPEPTIDE TRANSPORT SYSTEM PERMEASE PROTEIN DDPC-RELATED"/>
    <property type="match status" value="1"/>
</dbReference>
<evidence type="ECO:0000256" key="2">
    <source>
        <dbReference type="ARBA" id="ARBA00022448"/>
    </source>
</evidence>
<feature type="transmembrane region" description="Helical" evidence="7">
    <location>
        <begin position="277"/>
        <end position="300"/>
    </location>
</feature>
<dbReference type="Pfam" id="PF00528">
    <property type="entry name" value="BPD_transp_1"/>
    <property type="match status" value="1"/>
</dbReference>
<evidence type="ECO:0000256" key="5">
    <source>
        <dbReference type="ARBA" id="ARBA00022989"/>
    </source>
</evidence>
<evidence type="ECO:0000256" key="6">
    <source>
        <dbReference type="ARBA" id="ARBA00023136"/>
    </source>
</evidence>
<organism evidence="10 11">
    <name type="scientific">Arthrobacter gengyunqii</name>
    <dbReference type="NCBI Taxonomy" id="2886940"/>
    <lineage>
        <taxon>Bacteria</taxon>
        <taxon>Bacillati</taxon>
        <taxon>Actinomycetota</taxon>
        <taxon>Actinomycetes</taxon>
        <taxon>Micrococcales</taxon>
        <taxon>Micrococcaceae</taxon>
        <taxon>Arthrobacter</taxon>
    </lineage>
</organism>
<comment type="caution">
    <text evidence="10">The sequence shown here is derived from an EMBL/GenBank/DDBJ whole genome shotgun (WGS) entry which is preliminary data.</text>
</comment>
<feature type="transmembrane region" description="Helical" evidence="7">
    <location>
        <begin position="112"/>
        <end position="137"/>
    </location>
</feature>
<keyword evidence="3" id="KW-1003">Cell membrane</keyword>
<feature type="transmembrane region" description="Helical" evidence="7">
    <location>
        <begin position="231"/>
        <end position="257"/>
    </location>
</feature>
<dbReference type="InterPro" id="IPR035906">
    <property type="entry name" value="MetI-like_sf"/>
</dbReference>
<keyword evidence="2 7" id="KW-0813">Transport</keyword>
<dbReference type="SUPFAM" id="SSF161098">
    <property type="entry name" value="MetI-like"/>
    <property type="match status" value="1"/>
</dbReference>
<reference evidence="10" key="1">
    <citation type="submission" date="2021-10" db="EMBL/GenBank/DDBJ databases">
        <title>Novel species in genus Arthrobacter.</title>
        <authorList>
            <person name="Liu Y."/>
        </authorList>
    </citation>
    <scope>NUCLEOTIDE SEQUENCE</scope>
    <source>
        <strain evidence="10">Zg-Y786</strain>
    </source>
</reference>
<feature type="domain" description="ABC transmembrane type-1" evidence="9">
    <location>
        <begin position="110"/>
        <end position="300"/>
    </location>
</feature>
<dbReference type="EMBL" id="JAJFZQ010000002">
    <property type="protein sequence ID" value="MCC3264801.1"/>
    <property type="molecule type" value="Genomic_DNA"/>
</dbReference>
<sequence length="314" mass="32584">MTQSVSVLPVSHPAPVHQSSASPPLRKAQPAQPTRLRLAVRAFGRDKAALVSLTVLLLVGMAALFAPLLAPHDPLVGDASQRLAPPLTPGHILGVDGQGRDILSRLLYGGRYSLGVAIVPVLLAFPLALAIGLFAGAGRTRLGSAMMRALDAVFAFPIVLLALAIAAVIGGGMSNVMLAIFITLIPYMARVAYTAAVQESGKEYIEAARCQGASNAHILFRELLPNVMSPLVVYATANCGLMIVVGAGLSFLGVGIQPPTPDWGVMTADGNQVLLEGYAHVATVPGLAILLAAVAFNLLGDGLRDALDPRKQTS</sequence>
<feature type="transmembrane region" description="Helical" evidence="7">
    <location>
        <begin position="149"/>
        <end position="170"/>
    </location>
</feature>
<dbReference type="Pfam" id="PF12911">
    <property type="entry name" value="OppC_N"/>
    <property type="match status" value="1"/>
</dbReference>
<proteinExistence type="inferred from homology"/>
<evidence type="ECO:0000256" key="7">
    <source>
        <dbReference type="RuleBase" id="RU363032"/>
    </source>
</evidence>
<feature type="transmembrane region" description="Helical" evidence="7">
    <location>
        <begin position="48"/>
        <end position="70"/>
    </location>
</feature>
<name>A0ABS8GEB0_9MICC</name>
<dbReference type="Proteomes" id="UP001139168">
    <property type="component" value="Unassembled WGS sequence"/>
</dbReference>
<evidence type="ECO:0000256" key="8">
    <source>
        <dbReference type="SAM" id="MobiDB-lite"/>
    </source>
</evidence>
<evidence type="ECO:0000259" key="9">
    <source>
        <dbReference type="PROSITE" id="PS50928"/>
    </source>
</evidence>
<keyword evidence="4 7" id="KW-0812">Transmembrane</keyword>
<evidence type="ECO:0000313" key="10">
    <source>
        <dbReference type="EMBL" id="MCC3264801.1"/>
    </source>
</evidence>
<dbReference type="Gene3D" id="1.10.3720.10">
    <property type="entry name" value="MetI-like"/>
    <property type="match status" value="1"/>
</dbReference>
<comment type="subcellular location">
    <subcellularLocation>
        <location evidence="1 7">Cell membrane</location>
        <topology evidence="1 7">Multi-pass membrane protein</topology>
    </subcellularLocation>
</comment>
<dbReference type="PANTHER" id="PTHR43386">
    <property type="entry name" value="OLIGOPEPTIDE TRANSPORT SYSTEM PERMEASE PROTEIN APPC"/>
    <property type="match status" value="1"/>
</dbReference>
<accession>A0ABS8GEB0</accession>
<dbReference type="CDD" id="cd06261">
    <property type="entry name" value="TM_PBP2"/>
    <property type="match status" value="1"/>
</dbReference>
<evidence type="ECO:0000256" key="4">
    <source>
        <dbReference type="ARBA" id="ARBA00022692"/>
    </source>
</evidence>
<dbReference type="InterPro" id="IPR025966">
    <property type="entry name" value="OppC_N"/>
</dbReference>
<evidence type="ECO:0000256" key="1">
    <source>
        <dbReference type="ARBA" id="ARBA00004651"/>
    </source>
</evidence>
<feature type="transmembrane region" description="Helical" evidence="7">
    <location>
        <begin position="176"/>
        <end position="193"/>
    </location>
</feature>
<feature type="region of interest" description="Disordered" evidence="8">
    <location>
        <begin position="1"/>
        <end position="32"/>
    </location>
</feature>
<keyword evidence="6 7" id="KW-0472">Membrane</keyword>
<evidence type="ECO:0000256" key="3">
    <source>
        <dbReference type="ARBA" id="ARBA00022475"/>
    </source>
</evidence>
<dbReference type="InterPro" id="IPR050366">
    <property type="entry name" value="BP-dependent_transpt_permease"/>
</dbReference>
<keyword evidence="5 7" id="KW-1133">Transmembrane helix</keyword>
<dbReference type="InterPro" id="IPR000515">
    <property type="entry name" value="MetI-like"/>
</dbReference>
<dbReference type="RefSeq" id="WP_227889658.1">
    <property type="nucleotide sequence ID" value="NZ_JAJFZQ010000002.1"/>
</dbReference>
<keyword evidence="11" id="KW-1185">Reference proteome</keyword>
<dbReference type="PROSITE" id="PS50928">
    <property type="entry name" value="ABC_TM1"/>
    <property type="match status" value="1"/>
</dbReference>
<evidence type="ECO:0000313" key="11">
    <source>
        <dbReference type="Proteomes" id="UP001139168"/>
    </source>
</evidence>
<protein>
    <submittedName>
        <fullName evidence="10">ABC transporter permease</fullName>
    </submittedName>
</protein>
<comment type="similarity">
    <text evidence="7">Belongs to the binding-protein-dependent transport system permease family.</text>
</comment>
<gene>
    <name evidence="10" type="ORF">LJ752_01925</name>
</gene>